<accession>A0A803QD34</accession>
<evidence type="ECO:0000259" key="1">
    <source>
        <dbReference type="Pfam" id="PF13456"/>
    </source>
</evidence>
<dbReference type="GO" id="GO:0004523">
    <property type="term" value="F:RNA-DNA hybrid ribonuclease activity"/>
    <property type="evidence" value="ECO:0007669"/>
    <property type="project" value="InterPro"/>
</dbReference>
<feature type="domain" description="RNase H type-1" evidence="1">
    <location>
        <begin position="8"/>
        <end position="96"/>
    </location>
</feature>
<organism evidence="2 3">
    <name type="scientific">Cannabis sativa</name>
    <name type="common">Hemp</name>
    <name type="synonym">Marijuana</name>
    <dbReference type="NCBI Taxonomy" id="3483"/>
    <lineage>
        <taxon>Eukaryota</taxon>
        <taxon>Viridiplantae</taxon>
        <taxon>Streptophyta</taxon>
        <taxon>Embryophyta</taxon>
        <taxon>Tracheophyta</taxon>
        <taxon>Spermatophyta</taxon>
        <taxon>Magnoliopsida</taxon>
        <taxon>eudicotyledons</taxon>
        <taxon>Gunneridae</taxon>
        <taxon>Pentapetalae</taxon>
        <taxon>rosids</taxon>
        <taxon>fabids</taxon>
        <taxon>Rosales</taxon>
        <taxon>Cannabaceae</taxon>
        <taxon>Cannabis</taxon>
    </lineage>
</organism>
<name>A0A803QD34_CANSA</name>
<dbReference type="EMBL" id="UZAU01000745">
    <property type="status" value="NOT_ANNOTATED_CDS"/>
    <property type="molecule type" value="Genomic_DNA"/>
</dbReference>
<dbReference type="InterPro" id="IPR002156">
    <property type="entry name" value="RNaseH_domain"/>
</dbReference>
<protein>
    <recommendedName>
        <fullName evidence="1">RNase H type-1 domain-containing protein</fullName>
    </recommendedName>
</protein>
<dbReference type="Gramene" id="evm.model.09.1011">
    <property type="protein sequence ID" value="cds.evm.model.09.1011"/>
    <property type="gene ID" value="evm.TU.09.1011"/>
</dbReference>
<keyword evidence="3" id="KW-1185">Reference proteome</keyword>
<reference evidence="2" key="2">
    <citation type="submission" date="2021-03" db="UniProtKB">
        <authorList>
            <consortium name="EnsemblPlants"/>
        </authorList>
    </citation>
    <scope>IDENTIFICATION</scope>
</reference>
<dbReference type="CDD" id="cd09279">
    <property type="entry name" value="RNase_HI_like"/>
    <property type="match status" value="1"/>
</dbReference>
<dbReference type="PANTHER" id="PTHR48475:SF1">
    <property type="entry name" value="RNASE H TYPE-1 DOMAIN-CONTAINING PROTEIN"/>
    <property type="match status" value="1"/>
</dbReference>
<dbReference type="AlphaFoldDB" id="A0A803QD34"/>
<reference evidence="2" key="1">
    <citation type="submission" date="2018-11" db="EMBL/GenBank/DDBJ databases">
        <authorList>
            <person name="Grassa J C."/>
        </authorList>
    </citation>
    <scope>NUCLEOTIDE SEQUENCE [LARGE SCALE GENOMIC DNA]</scope>
</reference>
<dbReference type="InterPro" id="IPR012337">
    <property type="entry name" value="RNaseH-like_sf"/>
</dbReference>
<dbReference type="EnsemblPlants" id="evm.model.09.1011">
    <property type="protein sequence ID" value="cds.evm.model.09.1011"/>
    <property type="gene ID" value="evm.TU.09.1011"/>
</dbReference>
<dbReference type="OMA" id="DEVHELC"/>
<proteinExistence type="predicted"/>
<dbReference type="GO" id="GO:0003676">
    <property type="term" value="F:nucleic acid binding"/>
    <property type="evidence" value="ECO:0007669"/>
    <property type="project" value="InterPro"/>
</dbReference>
<sequence>MGRWKLHVDGASNDGSASARVVMTAPRGKNMYCAVGFGFIASNNHAEYEGLLAGPCLAKELKITKLDIYSDSQLVVCKFEGEYQAKRNRMVAYLAKLASTRDIDTLESIPVEYLEKPAIEEEQAYVVTMWGIDLIEALPTGRTGAKYDIVAMDYYTKCVEAKPLVHIAAKQFVSFINRFIICRFGSPIRSSPIMGLNLVEATNKVIKKYLKTWLEKLKGAWVEELPNVLWAYRTTPCTTTGETPFALAYGCEAVLPIKMQVSSHRVKNFEEARNEEVMVGNLDLLEEKREEAQMRVVVYQ</sequence>
<dbReference type="Proteomes" id="UP000596661">
    <property type="component" value="Chromosome 9"/>
</dbReference>
<dbReference type="Gene3D" id="3.30.420.10">
    <property type="entry name" value="Ribonuclease H-like superfamily/Ribonuclease H"/>
    <property type="match status" value="3"/>
</dbReference>
<dbReference type="Pfam" id="PF13456">
    <property type="entry name" value="RVT_3"/>
    <property type="match status" value="1"/>
</dbReference>
<dbReference type="PANTHER" id="PTHR48475">
    <property type="entry name" value="RIBONUCLEASE H"/>
    <property type="match status" value="1"/>
</dbReference>
<evidence type="ECO:0000313" key="3">
    <source>
        <dbReference type="Proteomes" id="UP000596661"/>
    </source>
</evidence>
<dbReference type="SUPFAM" id="SSF53098">
    <property type="entry name" value="Ribonuclease H-like"/>
    <property type="match status" value="2"/>
</dbReference>
<dbReference type="InterPro" id="IPR036397">
    <property type="entry name" value="RNaseH_sf"/>
</dbReference>
<evidence type="ECO:0000313" key="2">
    <source>
        <dbReference type="EnsemblPlants" id="cds.evm.model.09.1011"/>
    </source>
</evidence>